<accession>A0A437JRQ3</accession>
<sequence>MSTTNGEDVRGHRADPPARKSMSHVIEPDSTQQARELLGATGTPVLVDFAATWCGPCQAFAPVLEGFAAERAANLKVLKIDVGHFAELAREVGIRSVPTLMVIRDGEVLAAKAGALPRQALAAFVDGALR</sequence>
<feature type="domain" description="Thioredoxin" evidence="2">
    <location>
        <begin position="1"/>
        <end position="130"/>
    </location>
</feature>
<evidence type="ECO:0000259" key="2">
    <source>
        <dbReference type="PROSITE" id="PS51352"/>
    </source>
</evidence>
<dbReference type="OrthoDB" id="9790390at2"/>
<comment type="caution">
    <text evidence="3">The sequence shown here is derived from an EMBL/GenBank/DDBJ whole genome shotgun (WGS) entry which is preliminary data.</text>
</comment>
<dbReference type="PANTHER" id="PTHR45663:SF11">
    <property type="entry name" value="GEO12009P1"/>
    <property type="match status" value="1"/>
</dbReference>
<keyword evidence="4" id="KW-1185">Reference proteome</keyword>
<dbReference type="AlphaFoldDB" id="A0A437JRQ3"/>
<protein>
    <submittedName>
        <fullName evidence="3">Thiol reductase thioredoxin</fullName>
    </submittedName>
</protein>
<evidence type="ECO:0000313" key="3">
    <source>
        <dbReference type="EMBL" id="RVT49631.1"/>
    </source>
</evidence>
<dbReference type="PANTHER" id="PTHR45663">
    <property type="entry name" value="GEO12009P1"/>
    <property type="match status" value="1"/>
</dbReference>
<dbReference type="GO" id="GO:0015035">
    <property type="term" value="F:protein-disulfide reductase activity"/>
    <property type="evidence" value="ECO:0007669"/>
    <property type="project" value="TreeGrafter"/>
</dbReference>
<dbReference type="Proteomes" id="UP000288178">
    <property type="component" value="Unassembled WGS sequence"/>
</dbReference>
<proteinExistence type="predicted"/>
<dbReference type="EMBL" id="SACT01000007">
    <property type="protein sequence ID" value="RVT49631.1"/>
    <property type="molecule type" value="Genomic_DNA"/>
</dbReference>
<dbReference type="CDD" id="cd02947">
    <property type="entry name" value="TRX_family"/>
    <property type="match status" value="1"/>
</dbReference>
<dbReference type="InterPro" id="IPR013766">
    <property type="entry name" value="Thioredoxin_domain"/>
</dbReference>
<evidence type="ECO:0000313" key="4">
    <source>
        <dbReference type="Proteomes" id="UP000288178"/>
    </source>
</evidence>
<dbReference type="SUPFAM" id="SSF52833">
    <property type="entry name" value="Thioredoxin-like"/>
    <property type="match status" value="1"/>
</dbReference>
<dbReference type="Gene3D" id="3.40.30.10">
    <property type="entry name" value="Glutaredoxin"/>
    <property type="match status" value="1"/>
</dbReference>
<dbReference type="PRINTS" id="PR00421">
    <property type="entry name" value="THIOREDOXIN"/>
</dbReference>
<evidence type="ECO:0000256" key="1">
    <source>
        <dbReference type="SAM" id="MobiDB-lite"/>
    </source>
</evidence>
<gene>
    <name evidence="3" type="ORF">ENE75_18450</name>
</gene>
<dbReference type="GO" id="GO:0005737">
    <property type="term" value="C:cytoplasm"/>
    <property type="evidence" value="ECO:0007669"/>
    <property type="project" value="TreeGrafter"/>
</dbReference>
<name>A0A437JRQ3_9BURK</name>
<dbReference type="InterPro" id="IPR036249">
    <property type="entry name" value="Thioredoxin-like_sf"/>
</dbReference>
<reference evidence="3 4" key="1">
    <citation type="submission" date="2019-01" db="EMBL/GenBank/DDBJ databases">
        <authorList>
            <person name="Chen W.-M."/>
        </authorList>
    </citation>
    <scope>NUCLEOTIDE SEQUENCE [LARGE SCALE GENOMIC DNA]</scope>
    <source>
        <strain evidence="3 4">ICH-3</strain>
    </source>
</reference>
<organism evidence="3 4">
    <name type="scientific">Rubrivivax albus</name>
    <dbReference type="NCBI Taxonomy" id="2499835"/>
    <lineage>
        <taxon>Bacteria</taxon>
        <taxon>Pseudomonadati</taxon>
        <taxon>Pseudomonadota</taxon>
        <taxon>Betaproteobacteria</taxon>
        <taxon>Burkholderiales</taxon>
        <taxon>Sphaerotilaceae</taxon>
        <taxon>Rubrivivax</taxon>
    </lineage>
</organism>
<dbReference type="RefSeq" id="WP_128199803.1">
    <property type="nucleotide sequence ID" value="NZ_SACT01000007.1"/>
</dbReference>
<feature type="region of interest" description="Disordered" evidence="1">
    <location>
        <begin position="1"/>
        <end position="32"/>
    </location>
</feature>
<dbReference type="Pfam" id="PF00085">
    <property type="entry name" value="Thioredoxin"/>
    <property type="match status" value="1"/>
</dbReference>
<dbReference type="PROSITE" id="PS51352">
    <property type="entry name" value="THIOREDOXIN_2"/>
    <property type="match status" value="1"/>
</dbReference>
<feature type="compositionally biased region" description="Basic and acidic residues" evidence="1">
    <location>
        <begin position="7"/>
        <end position="18"/>
    </location>
</feature>